<name>A0A873WLA4_9CAUD</name>
<dbReference type="EMBL" id="MW145136">
    <property type="protein sequence ID" value="QPB11229.1"/>
    <property type="molecule type" value="Genomic_DNA"/>
</dbReference>
<dbReference type="Pfam" id="PF18909">
    <property type="entry name" value="dGTP_diPhyd_N"/>
    <property type="match status" value="1"/>
</dbReference>
<dbReference type="Proteomes" id="UP000663393">
    <property type="component" value="Segment"/>
</dbReference>
<accession>A0A873WLA4</accession>
<proteinExistence type="predicted"/>
<feature type="domain" description="dATP/dGTP diphosphohydrolase N-terminal" evidence="1">
    <location>
        <begin position="1"/>
        <end position="83"/>
    </location>
</feature>
<keyword evidence="3" id="KW-1185">Reference proteome</keyword>
<evidence type="ECO:0000313" key="3">
    <source>
        <dbReference type="Proteomes" id="UP000663393"/>
    </source>
</evidence>
<evidence type="ECO:0000313" key="2">
    <source>
        <dbReference type="EMBL" id="QPB11229.1"/>
    </source>
</evidence>
<reference evidence="2" key="1">
    <citation type="submission" date="2020-10" db="EMBL/GenBank/DDBJ databases">
        <authorList>
            <person name="Yerushalmy O."/>
            <person name="Gronovich N."/>
            <person name="Alkalay-Oren S."/>
            <person name="Coppenhagen-Glazer S."/>
            <person name="Hazan R."/>
        </authorList>
    </citation>
    <scope>NUCLEOTIDE SEQUENCE</scope>
</reference>
<evidence type="ECO:0000259" key="1">
    <source>
        <dbReference type="Pfam" id="PF18909"/>
    </source>
</evidence>
<protein>
    <recommendedName>
        <fullName evidence="1">dATP/dGTP diphosphohydrolase N-terminal domain-containing protein</fullName>
    </recommendedName>
</protein>
<sequence>MDLLMVDMAPALAKVAEVLTFAVEVKGYRQGSWRDVKSFRRRYLAALYRHLTARIGGEKLDPESGLPHMAHAACCVLFILSKEVE</sequence>
<organism evidence="2 3">
    <name type="scientific">Providencia phage PSTNGR1</name>
    <dbReference type="NCBI Taxonomy" id="2783542"/>
    <lineage>
        <taxon>Viruses</taxon>
        <taxon>Duplodnaviria</taxon>
        <taxon>Heunggongvirae</taxon>
        <taxon>Uroviricota</taxon>
        <taxon>Caudoviricetes</taxon>
        <taxon>Autographivirales</taxon>
        <taxon>Autonotataviridae</taxon>
        <taxon>Jeruvirus</taxon>
        <taxon>Jeruvirus PSTNGR1</taxon>
    </lineage>
</organism>
<dbReference type="InterPro" id="IPR044038">
    <property type="entry name" value="dATP/dGTP_diPOhydrolase_N"/>
</dbReference>